<dbReference type="OrthoDB" id="3541379at2"/>
<feature type="region of interest" description="Disordered" evidence="1">
    <location>
        <begin position="51"/>
        <end position="77"/>
    </location>
</feature>
<proteinExistence type="predicted"/>
<evidence type="ECO:0000256" key="1">
    <source>
        <dbReference type="SAM" id="MobiDB-lite"/>
    </source>
</evidence>
<protein>
    <recommendedName>
        <fullName evidence="5">SH3 domain-containing protein</fullName>
    </recommendedName>
</protein>
<keyword evidence="2" id="KW-0732">Signal</keyword>
<feature type="signal peptide" evidence="2">
    <location>
        <begin position="1"/>
        <end position="30"/>
    </location>
</feature>
<reference evidence="4" key="1">
    <citation type="submission" date="2017-01" db="EMBL/GenBank/DDBJ databases">
        <authorList>
            <person name="Varghese N."/>
            <person name="Submissions S."/>
        </authorList>
    </citation>
    <scope>NUCLEOTIDE SEQUENCE [LARGE SCALE GENOMIC DNA]</scope>
    <source>
        <strain evidence="4">ATCC 12950</strain>
    </source>
</reference>
<dbReference type="STRING" id="58117.SAMN05421833_12332"/>
<organism evidence="3 4">
    <name type="scientific">Microbispora rosea</name>
    <dbReference type="NCBI Taxonomy" id="58117"/>
    <lineage>
        <taxon>Bacteria</taxon>
        <taxon>Bacillati</taxon>
        <taxon>Actinomycetota</taxon>
        <taxon>Actinomycetes</taxon>
        <taxon>Streptosporangiales</taxon>
        <taxon>Streptosporangiaceae</taxon>
        <taxon>Microbispora</taxon>
    </lineage>
</organism>
<keyword evidence="4" id="KW-1185">Reference proteome</keyword>
<dbReference type="RefSeq" id="WP_143734562.1">
    <property type="nucleotide sequence ID" value="NZ_FTNI01000023.1"/>
</dbReference>
<evidence type="ECO:0000313" key="3">
    <source>
        <dbReference type="EMBL" id="SIS02027.1"/>
    </source>
</evidence>
<evidence type="ECO:0000256" key="2">
    <source>
        <dbReference type="SAM" id="SignalP"/>
    </source>
</evidence>
<accession>A0A1N7FP10</accession>
<dbReference type="Proteomes" id="UP000186096">
    <property type="component" value="Unassembled WGS sequence"/>
</dbReference>
<dbReference type="EMBL" id="FTNI01000023">
    <property type="protein sequence ID" value="SIS02027.1"/>
    <property type="molecule type" value="Genomic_DNA"/>
</dbReference>
<sequence>MTVAKSVVPALAAWAATGWLVVGHPTPALAGQAGSGAGGRLTTEIAAEQASGVQGHPGSGVAAARPPGPGEPTTSGPYGQVVHEAAQGPGLVCAYRLRGVRKGGFLNVRKDAGVRHAPVAKLRPADGGFSGACTATGGWVAVKTAGGASGFAAARYLHRLDLSGRPSLSCTYRLRHVRKGSFLNVREGAGIHHARVGRLRPGDGNIPGACDATHGWVAVDSAGGIPGWAAARFLRRV</sequence>
<name>A0A1N7FP10_9ACTN</name>
<dbReference type="Gene3D" id="2.30.30.40">
    <property type="entry name" value="SH3 Domains"/>
    <property type="match status" value="1"/>
</dbReference>
<dbReference type="AlphaFoldDB" id="A0A1N7FP10"/>
<feature type="chain" id="PRO_5012839860" description="SH3 domain-containing protein" evidence="2">
    <location>
        <begin position="31"/>
        <end position="237"/>
    </location>
</feature>
<gene>
    <name evidence="3" type="ORF">SAMN05421833_12332</name>
</gene>
<evidence type="ECO:0008006" key="5">
    <source>
        <dbReference type="Google" id="ProtNLM"/>
    </source>
</evidence>
<evidence type="ECO:0000313" key="4">
    <source>
        <dbReference type="Proteomes" id="UP000186096"/>
    </source>
</evidence>